<dbReference type="InterPro" id="IPR038734">
    <property type="entry name" value="YhaN_AAA"/>
</dbReference>
<dbReference type="Gene3D" id="3.60.21.10">
    <property type="match status" value="1"/>
</dbReference>
<dbReference type="CDD" id="cd00840">
    <property type="entry name" value="MPP_Mre11_N"/>
    <property type="match status" value="1"/>
</dbReference>
<dbReference type="PANTHER" id="PTHR41259:SF1">
    <property type="entry name" value="DOUBLE-STRAND BREAK REPAIR RAD50 ATPASE, PUTATIVE-RELATED"/>
    <property type="match status" value="1"/>
</dbReference>
<feature type="coiled-coil region" evidence="2">
    <location>
        <begin position="1129"/>
        <end position="1156"/>
    </location>
</feature>
<comment type="caution">
    <text evidence="6">The sequence shown here is derived from an EMBL/GenBank/DDBJ whole genome shotgun (WGS) entry which is preliminary data.</text>
</comment>
<dbReference type="OrthoDB" id="10585069at2759"/>
<dbReference type="SUPFAM" id="SSF52540">
    <property type="entry name" value="P-loop containing nucleoside triphosphate hydrolases"/>
    <property type="match status" value="1"/>
</dbReference>
<gene>
    <name evidence="6" type="ORF">C1SCF055_LOCUS24107</name>
</gene>
<proteinExistence type="predicted"/>
<organism evidence="6">
    <name type="scientific">Cladocopium goreaui</name>
    <dbReference type="NCBI Taxonomy" id="2562237"/>
    <lineage>
        <taxon>Eukaryota</taxon>
        <taxon>Sar</taxon>
        <taxon>Alveolata</taxon>
        <taxon>Dinophyceae</taxon>
        <taxon>Suessiales</taxon>
        <taxon>Symbiodiniaceae</taxon>
        <taxon>Cladocopium</taxon>
    </lineage>
</organism>
<dbReference type="SUPFAM" id="SSF56300">
    <property type="entry name" value="Metallo-dependent phosphatases"/>
    <property type="match status" value="1"/>
</dbReference>
<dbReference type="EMBL" id="CAMXCT030002380">
    <property type="protein sequence ID" value="CAL4785073.1"/>
    <property type="molecule type" value="Genomic_DNA"/>
</dbReference>
<feature type="transmembrane region" description="Helical" evidence="4">
    <location>
        <begin position="922"/>
        <end position="941"/>
    </location>
</feature>
<dbReference type="EMBL" id="CAMXCT010002380">
    <property type="protein sequence ID" value="CAI3997761.1"/>
    <property type="molecule type" value="Genomic_DNA"/>
</dbReference>
<feature type="region of interest" description="Disordered" evidence="3">
    <location>
        <begin position="1569"/>
        <end position="1603"/>
    </location>
</feature>
<evidence type="ECO:0000259" key="5">
    <source>
        <dbReference type="Pfam" id="PF13514"/>
    </source>
</evidence>
<dbReference type="InterPro" id="IPR041796">
    <property type="entry name" value="Mre11_N"/>
</dbReference>
<feature type="coiled-coil region" evidence="2">
    <location>
        <begin position="854"/>
        <end position="888"/>
    </location>
</feature>
<reference evidence="6" key="1">
    <citation type="submission" date="2022-10" db="EMBL/GenBank/DDBJ databases">
        <authorList>
            <person name="Chen Y."/>
            <person name="Dougan E. K."/>
            <person name="Chan C."/>
            <person name="Rhodes N."/>
            <person name="Thang M."/>
        </authorList>
    </citation>
    <scope>NUCLEOTIDE SEQUENCE</scope>
</reference>
<keyword evidence="9" id="KW-1185">Reference proteome</keyword>
<keyword evidence="2" id="KW-0175">Coiled coil</keyword>
<accession>A0A9P1G336</accession>
<evidence type="ECO:0000313" key="7">
    <source>
        <dbReference type="EMBL" id="CAL1151136.1"/>
    </source>
</evidence>
<dbReference type="EMBL" id="CAMXCT020002380">
    <property type="protein sequence ID" value="CAL1151136.1"/>
    <property type="molecule type" value="Genomic_DNA"/>
</dbReference>
<evidence type="ECO:0000256" key="1">
    <source>
        <dbReference type="ARBA" id="ARBA00022801"/>
    </source>
</evidence>
<evidence type="ECO:0000256" key="2">
    <source>
        <dbReference type="SAM" id="Coils"/>
    </source>
</evidence>
<keyword evidence="1" id="KW-0378">Hydrolase</keyword>
<dbReference type="GO" id="GO:0016787">
    <property type="term" value="F:hydrolase activity"/>
    <property type="evidence" value="ECO:0007669"/>
    <property type="project" value="UniProtKB-KW"/>
</dbReference>
<dbReference type="InterPro" id="IPR027417">
    <property type="entry name" value="P-loop_NTPase"/>
</dbReference>
<feature type="domain" description="YhaN AAA" evidence="5">
    <location>
        <begin position="414"/>
        <end position="623"/>
    </location>
</feature>
<name>A0A9P1G336_9DINO</name>
<evidence type="ECO:0000256" key="4">
    <source>
        <dbReference type="SAM" id="Phobius"/>
    </source>
</evidence>
<dbReference type="InterPro" id="IPR029052">
    <property type="entry name" value="Metallo-depent_PP-like"/>
</dbReference>
<protein>
    <submittedName>
        <fullName evidence="8">Uncharacterized metallophosphoesterase YhaO</fullName>
    </submittedName>
</protein>
<dbReference type="Proteomes" id="UP001152797">
    <property type="component" value="Unassembled WGS sequence"/>
</dbReference>
<feature type="transmembrane region" description="Helical" evidence="4">
    <location>
        <begin position="895"/>
        <end position="915"/>
    </location>
</feature>
<keyword evidence="4" id="KW-0472">Membrane</keyword>
<feature type="compositionally biased region" description="Low complexity" evidence="3">
    <location>
        <begin position="1589"/>
        <end position="1603"/>
    </location>
</feature>
<feature type="coiled-coil region" evidence="2">
    <location>
        <begin position="1008"/>
        <end position="1098"/>
    </location>
</feature>
<reference evidence="7" key="2">
    <citation type="submission" date="2024-04" db="EMBL/GenBank/DDBJ databases">
        <authorList>
            <person name="Chen Y."/>
            <person name="Shah S."/>
            <person name="Dougan E. K."/>
            <person name="Thang M."/>
            <person name="Chan C."/>
        </authorList>
    </citation>
    <scope>NUCLEOTIDE SEQUENCE [LARGE SCALE GENOMIC DNA]</scope>
</reference>
<feature type="coiled-coil region" evidence="2">
    <location>
        <begin position="738"/>
        <end position="772"/>
    </location>
</feature>
<dbReference type="Gene3D" id="3.40.50.300">
    <property type="entry name" value="P-loop containing nucleotide triphosphate hydrolases"/>
    <property type="match status" value="2"/>
</dbReference>
<keyword evidence="4" id="KW-0812">Transmembrane</keyword>
<evidence type="ECO:0000313" key="9">
    <source>
        <dbReference type="Proteomes" id="UP001152797"/>
    </source>
</evidence>
<feature type="coiled-coil region" evidence="2">
    <location>
        <begin position="1225"/>
        <end position="1282"/>
    </location>
</feature>
<evidence type="ECO:0000313" key="8">
    <source>
        <dbReference type="EMBL" id="CAL4785073.1"/>
    </source>
</evidence>
<feature type="coiled-coil region" evidence="2">
    <location>
        <begin position="630"/>
        <end position="657"/>
    </location>
</feature>
<sequence>MASQPLRLVHASDLRLDRPLHGLSEADEKLRELLRDAPLEAAERVFDTALSEDADALLLAGDVLDSRRASPRVVSFLVDQFERLNKRGVSVYWAGGVLDPPDAWPRTERLPDNVTVFPVGRVESHELRRGDSIVASIQGVSRHGDREVDASGFRRDAHGRFTVGVAYGTSDAPGKEGDRVDYMALGGRARRATVDHEPGVAHYAGSPQGRSPAEQGPSGCTIVQVDAEGKAKTRFVATDIVRWQDETLEFTVGVTAEQLGTRLRERLDKLRGRAKGVHQLIAWRLEGVGPMVAELRDDGLAGELLRDLQRHAKGEHPICWSYALRCDSPYEPPHEQLDQETILGDLLRQVGVLRRNEAFVLDLSEQLPKPLPDASLAKIAGIDGAGDRADLFNRAAKLGVALMTEEALSLKAPMKLTDLHVDGFGVWHDLRLRDLSPGITVFYGPNEAGKTTLMHFLRAMLYGVTDERRERYLPPREGGRPGGVVGLLSDDGPFSASRYVERGDNDRGRVVVTLPDGEEQGDRLLREALESVDERTYCNVFAIGLDEINELGALEGAEAARWIYRLTSGLDRVSLYDVIQGLRASRKQLLGPDGEPSMIADLLGRREQLQTDIGELAIGSRRWGKLAIEIEEVDSQTEQLQTELKESERHARRIEIALGLKPLWAERARVIEDRLRFDGLPDLGDKPLDRLEAITRRGAEHQRQRDVVRGQRRQLHAEIKELSINDVLGRSCCRLDALGEQQDWLAALERQSEELTEEVERLDARVESEAARLAKLWRHKPDPEAAPELDDEVLDTLRPASEAVREAEQVVADVKRELDATRGNQRHYESQMESALTSSEKLGLPNDIEEAGELVSMLRRRLKAEQKVEQQRRNVTNLEGERQRLIEAQVLPIELFLLLTAGFALAAGIIFWPFIASVNAGLWLPFALVGAIGCWFLRHAWEENRANQLDECLRQIDVAQRQVEAALKEQGVLDDELPLREGSVSVRLQHAETHLEELERMMPVEAERRKATQRTKSAEELYQQAKDELKAAEKEWRDSLRSVGLPDETTASELEKLASQHRGLAELRSRSEAKQEEIDRCEREYDKVTKRITALAEEAELVIEESEPLEQLEHLLSESRLQKGRVEHRKKLRERAKELKEKQVKLEQAAERVDAELHTLFATAGVDGEQAFRQVVTDLEEAARLDETRARLTREIAAAIGTSGTEDDFLELMSKGGLLKLDGVWAELTAERDALEKRLRELAAKRAMLVKERTAMVEDTSLADKQVELDLVEGQLAEAKERWRERAAVGSMLELIRSDYEEHRQPETLIEASRYLERLTRGRYTRVWTPLAEDVLLVDDADGESLAVENLSRGAREQLFLSVRMALVATFARRGVQLPMILDDVLVNFDDGRARIAASVLTEFATEGHQLLVFTCHEHVWRMFQDIDADVRRLPVRYEIVDEEPVEEVVEEAAVEEVIEEVVEVVEAPEPPPVVEPKPEPQPAYVDAEYLPLEPVTEVRRVVEETPVVTAVAAAPVEAAVEPSIVADEITYGASAGEVTGEVAYGQPAWTGVTTPLPPEALPVANQPSAYQTIEETPPESPVDNSWLAEAEAAWSETADSRV</sequence>
<keyword evidence="4" id="KW-1133">Transmembrane helix</keyword>
<dbReference type="PANTHER" id="PTHR41259">
    <property type="entry name" value="DOUBLE-STRAND BREAK REPAIR RAD50 ATPASE, PUTATIVE-RELATED"/>
    <property type="match status" value="1"/>
</dbReference>
<evidence type="ECO:0000313" key="6">
    <source>
        <dbReference type="EMBL" id="CAI3997761.1"/>
    </source>
</evidence>
<evidence type="ECO:0000256" key="3">
    <source>
        <dbReference type="SAM" id="MobiDB-lite"/>
    </source>
</evidence>
<dbReference type="Pfam" id="PF13514">
    <property type="entry name" value="AAA_27"/>
    <property type="match status" value="1"/>
</dbReference>